<accession>A0ABU9MZ90</accession>
<gene>
    <name evidence="1" type="ORF">WCN91_14195</name>
</gene>
<dbReference type="Proteomes" id="UP001447008">
    <property type="component" value="Unassembled WGS sequence"/>
</dbReference>
<dbReference type="EMBL" id="JBCGCU010000021">
    <property type="protein sequence ID" value="MEM0516552.1"/>
    <property type="molecule type" value="Genomic_DNA"/>
</dbReference>
<dbReference type="InterPro" id="IPR012659">
    <property type="entry name" value="CHP02444"/>
</dbReference>
<evidence type="ECO:0000313" key="1">
    <source>
        <dbReference type="EMBL" id="MEM0516552.1"/>
    </source>
</evidence>
<organism evidence="1 2">
    <name type="scientific">Pseudoalteromonas qingdaonensis</name>
    <dbReference type="NCBI Taxonomy" id="3131913"/>
    <lineage>
        <taxon>Bacteria</taxon>
        <taxon>Pseudomonadati</taxon>
        <taxon>Pseudomonadota</taxon>
        <taxon>Gammaproteobacteria</taxon>
        <taxon>Alteromonadales</taxon>
        <taxon>Pseudoalteromonadaceae</taxon>
        <taxon>Pseudoalteromonas</taxon>
    </lineage>
</organism>
<name>A0ABU9MZ90_9GAMM</name>
<evidence type="ECO:0000313" key="2">
    <source>
        <dbReference type="Proteomes" id="UP001447008"/>
    </source>
</evidence>
<keyword evidence="2" id="KW-1185">Reference proteome</keyword>
<dbReference type="Pfam" id="PF09523">
    <property type="entry name" value="DUF2390"/>
    <property type="match status" value="1"/>
</dbReference>
<sequence>MSKISAAELWRFSLRVYANPQVQKALLQWQDEYDLNVNLCLLLAYLDCHQQALDSSQLQALQTAIAPFNLLALKPLRQVRAEVKAQQESLHDYPALRQQLLDLELQFERQQQMQLIQACKTLKLRSESKANNLALYLPSPLVPLNADLDQALHAIID</sequence>
<comment type="caution">
    <text evidence="1">The sequence shown here is derived from an EMBL/GenBank/DDBJ whole genome shotgun (WGS) entry which is preliminary data.</text>
</comment>
<protein>
    <submittedName>
        <fullName evidence="1">TIGR02444 family protein</fullName>
    </submittedName>
</protein>
<dbReference type="NCBIfam" id="TIGR02444">
    <property type="entry name" value="TIGR02444 family protein"/>
    <property type="match status" value="1"/>
</dbReference>
<reference evidence="1 2" key="1">
    <citation type="submission" date="2024-03" db="EMBL/GenBank/DDBJ databases">
        <title>Pseudoalteromonas qingdaonensis sp. nov., isolated from the intestines of marine benthic organisms.</title>
        <authorList>
            <person name="Lin X."/>
            <person name="Fang S."/>
            <person name="Hu X."/>
        </authorList>
    </citation>
    <scope>NUCLEOTIDE SEQUENCE [LARGE SCALE GENOMIC DNA]</scope>
    <source>
        <strain evidence="1 2">YIC-827</strain>
    </source>
</reference>
<dbReference type="RefSeq" id="WP_342680034.1">
    <property type="nucleotide sequence ID" value="NZ_JBCGCU010000021.1"/>
</dbReference>
<proteinExistence type="predicted"/>